<dbReference type="SUPFAM" id="SSF46785">
    <property type="entry name" value="Winged helix' DNA-binding domain"/>
    <property type="match status" value="2"/>
</dbReference>
<evidence type="ECO:0000256" key="3">
    <source>
        <dbReference type="ARBA" id="ARBA00022829"/>
    </source>
</evidence>
<evidence type="ECO:0000313" key="6">
    <source>
        <dbReference type="Proteomes" id="UP000236731"/>
    </source>
</evidence>
<proteinExistence type="predicted"/>
<dbReference type="GO" id="GO:0051301">
    <property type="term" value="P:cell division"/>
    <property type="evidence" value="ECO:0007669"/>
    <property type="project" value="UniProtKB-KW"/>
</dbReference>
<accession>A0A1H5UIB1</accession>
<gene>
    <name evidence="5" type="ORF">SAMN05421877_102308</name>
</gene>
<dbReference type="Proteomes" id="UP000236731">
    <property type="component" value="Unassembled WGS sequence"/>
</dbReference>
<dbReference type="InterPro" id="IPR036388">
    <property type="entry name" value="WH-like_DNA-bd_sf"/>
</dbReference>
<dbReference type="EMBL" id="FNUT01000002">
    <property type="protein sequence ID" value="SEF74764.1"/>
    <property type="molecule type" value="Genomic_DNA"/>
</dbReference>
<evidence type="ECO:0000313" key="5">
    <source>
        <dbReference type="EMBL" id="SEF74764.1"/>
    </source>
</evidence>
<dbReference type="AlphaFoldDB" id="A0A1H5UIB1"/>
<evidence type="ECO:0000256" key="1">
    <source>
        <dbReference type="ARBA" id="ARBA00022490"/>
    </source>
</evidence>
<dbReference type="Pfam" id="PF04079">
    <property type="entry name" value="SMC_ScpB"/>
    <property type="match status" value="1"/>
</dbReference>
<dbReference type="RefSeq" id="WP_103905318.1">
    <property type="nucleotide sequence ID" value="NZ_CP049246.1"/>
</dbReference>
<reference evidence="6" key="1">
    <citation type="submission" date="2016-10" db="EMBL/GenBank/DDBJ databases">
        <authorList>
            <person name="Varghese N."/>
            <person name="Submissions S."/>
        </authorList>
    </citation>
    <scope>NUCLEOTIDE SEQUENCE [LARGE SCALE GENOMIC DNA]</scope>
    <source>
        <strain evidence="6">DSM 22361</strain>
    </source>
</reference>
<dbReference type="PANTHER" id="PTHR34298:SF2">
    <property type="entry name" value="SEGREGATION AND CONDENSATION PROTEIN B"/>
    <property type="match status" value="1"/>
</dbReference>
<dbReference type="PIRSF" id="PIRSF019345">
    <property type="entry name" value="ScpB"/>
    <property type="match status" value="1"/>
</dbReference>
<keyword evidence="1" id="KW-0963">Cytoplasm</keyword>
<dbReference type="OrthoDB" id="9806226at2"/>
<dbReference type="GO" id="GO:0051304">
    <property type="term" value="P:chromosome separation"/>
    <property type="evidence" value="ECO:0007669"/>
    <property type="project" value="InterPro"/>
</dbReference>
<evidence type="ECO:0000256" key="2">
    <source>
        <dbReference type="ARBA" id="ARBA00022618"/>
    </source>
</evidence>
<dbReference type="Gene3D" id="1.10.10.10">
    <property type="entry name" value="Winged helix-like DNA-binding domain superfamily/Winged helix DNA-binding domain"/>
    <property type="match status" value="2"/>
</dbReference>
<keyword evidence="6" id="KW-1185">Reference proteome</keyword>
<sequence length="186" mass="20773">MKDIILNIEAIIFASAEGISQKDLREVLQDALAIEISKVELAEFVGKLKAKYESADYPMALVSINDNLQFLTKPEYHDAINQLQIHKEKKKLSQAALETLAIIAYRQPITKLEVEQIRGVNCDYSIQRLLEKGLIQIAGKSESIGKPLLYATSAEFMNHFGLSSTKDLPQLKDIVAEENSIGEIVE</sequence>
<dbReference type="PANTHER" id="PTHR34298">
    <property type="entry name" value="SEGREGATION AND CONDENSATION PROTEIN B"/>
    <property type="match status" value="1"/>
</dbReference>
<protein>
    <submittedName>
        <fullName evidence="5">Segregation and condensation protein B</fullName>
    </submittedName>
</protein>
<evidence type="ECO:0000256" key="4">
    <source>
        <dbReference type="ARBA" id="ARBA00023306"/>
    </source>
</evidence>
<keyword evidence="3" id="KW-0159">Chromosome partition</keyword>
<keyword evidence="4" id="KW-0131">Cell cycle</keyword>
<organism evidence="5 6">
    <name type="scientific">Sphingobacterium lactis</name>
    <dbReference type="NCBI Taxonomy" id="797291"/>
    <lineage>
        <taxon>Bacteria</taxon>
        <taxon>Pseudomonadati</taxon>
        <taxon>Bacteroidota</taxon>
        <taxon>Sphingobacteriia</taxon>
        <taxon>Sphingobacteriales</taxon>
        <taxon>Sphingobacteriaceae</taxon>
        <taxon>Sphingobacterium</taxon>
    </lineage>
</organism>
<name>A0A1H5UIB1_9SPHI</name>
<dbReference type="InterPro" id="IPR005234">
    <property type="entry name" value="ScpB_csome_segregation"/>
</dbReference>
<dbReference type="InterPro" id="IPR036390">
    <property type="entry name" value="WH_DNA-bd_sf"/>
</dbReference>
<dbReference type="NCBIfam" id="TIGR00281">
    <property type="entry name" value="SMC-Scp complex subunit ScpB"/>
    <property type="match status" value="1"/>
</dbReference>
<keyword evidence="2" id="KW-0132">Cell division</keyword>